<evidence type="ECO:0000256" key="1">
    <source>
        <dbReference type="SAM" id="MobiDB-lite"/>
    </source>
</evidence>
<keyword evidence="3" id="KW-1185">Reference proteome</keyword>
<dbReference type="EMBL" id="BJMN01000011">
    <property type="protein sequence ID" value="GEB56245.1"/>
    <property type="molecule type" value="Genomic_DNA"/>
</dbReference>
<accession>A0A4Y3RF07</accession>
<feature type="compositionally biased region" description="Basic and acidic residues" evidence="1">
    <location>
        <begin position="53"/>
        <end position="62"/>
    </location>
</feature>
<proteinExistence type="predicted"/>
<dbReference type="Proteomes" id="UP000315226">
    <property type="component" value="Unassembled WGS sequence"/>
</dbReference>
<feature type="region of interest" description="Disordered" evidence="1">
    <location>
        <begin position="15"/>
        <end position="62"/>
    </location>
</feature>
<protein>
    <submittedName>
        <fullName evidence="2">Uncharacterized protein</fullName>
    </submittedName>
</protein>
<evidence type="ECO:0000313" key="3">
    <source>
        <dbReference type="Proteomes" id="UP000315226"/>
    </source>
</evidence>
<dbReference type="AlphaFoldDB" id="A0A4Y3RF07"/>
<sequence length="62" mass="6321">MVRLRRAILHLLHMAAGREAGRTGGEAGTGRSYADHGARGSVAGDSGPRGPGRAREEPGGVT</sequence>
<comment type="caution">
    <text evidence="2">The sequence shown here is derived from an EMBL/GenBank/DDBJ whole genome shotgun (WGS) entry which is preliminary data.</text>
</comment>
<reference evidence="2 3" key="1">
    <citation type="submission" date="2019-06" db="EMBL/GenBank/DDBJ databases">
        <title>Whole genome shotgun sequence of Streptomyces gardneri NBRC 12865.</title>
        <authorList>
            <person name="Hosoyama A."/>
            <person name="Uohara A."/>
            <person name="Ohji S."/>
            <person name="Ichikawa N."/>
        </authorList>
    </citation>
    <scope>NUCLEOTIDE SEQUENCE [LARGE SCALE GENOMIC DNA]</scope>
    <source>
        <strain evidence="2 3">NBRC 12865</strain>
    </source>
</reference>
<evidence type="ECO:0000313" key="2">
    <source>
        <dbReference type="EMBL" id="GEB56245.1"/>
    </source>
</evidence>
<name>A0A4Y3RF07_9ACTN</name>
<gene>
    <name evidence="2" type="ORF">SGA01_18500</name>
</gene>
<organism evidence="2 3">
    <name type="scientific">Streptomyces gardneri</name>
    <dbReference type="NCBI Taxonomy" id="66892"/>
    <lineage>
        <taxon>Bacteria</taxon>
        <taxon>Bacillati</taxon>
        <taxon>Actinomycetota</taxon>
        <taxon>Actinomycetes</taxon>
        <taxon>Kitasatosporales</taxon>
        <taxon>Streptomycetaceae</taxon>
        <taxon>Streptomyces</taxon>
    </lineage>
</organism>